<keyword evidence="2 11" id="KW-0547">Nucleotide-binding</keyword>
<keyword evidence="1 11" id="KW-0479">Metal-binding</keyword>
<evidence type="ECO:0000313" key="16">
    <source>
        <dbReference type="Proteomes" id="UP000013893"/>
    </source>
</evidence>
<evidence type="ECO:0000256" key="7">
    <source>
        <dbReference type="ARBA" id="ARBA00022840"/>
    </source>
</evidence>
<dbReference type="NCBIfam" id="TIGR00416">
    <property type="entry name" value="sms"/>
    <property type="match status" value="1"/>
</dbReference>
<evidence type="ECO:0000256" key="9">
    <source>
        <dbReference type="ARBA" id="ARBA00023125"/>
    </source>
</evidence>
<evidence type="ECO:0000256" key="8">
    <source>
        <dbReference type="ARBA" id="ARBA00023016"/>
    </source>
</evidence>
<evidence type="ECO:0000256" key="11">
    <source>
        <dbReference type="HAMAP-Rule" id="MF_01498"/>
    </source>
</evidence>
<dbReference type="PANTHER" id="PTHR32472">
    <property type="entry name" value="DNA REPAIR PROTEIN RADA"/>
    <property type="match status" value="1"/>
</dbReference>
<dbReference type="FunFam" id="3.40.50.300:FF:000050">
    <property type="entry name" value="DNA repair protein RadA"/>
    <property type="match status" value="1"/>
</dbReference>
<dbReference type="PANTHER" id="PTHR32472:SF10">
    <property type="entry name" value="DNA REPAIR PROTEIN RADA-LIKE PROTEIN"/>
    <property type="match status" value="1"/>
</dbReference>
<evidence type="ECO:0000256" key="2">
    <source>
        <dbReference type="ARBA" id="ARBA00022741"/>
    </source>
</evidence>
<dbReference type="PRINTS" id="PR01874">
    <property type="entry name" value="DNAREPAIRADA"/>
</dbReference>
<feature type="binding site" evidence="11">
    <location>
        <begin position="100"/>
        <end position="107"/>
    </location>
    <ligand>
        <name>ATP</name>
        <dbReference type="ChEBI" id="CHEBI:30616"/>
    </ligand>
</feature>
<accession>R4PVJ9</accession>
<proteinExistence type="inferred from homology"/>
<evidence type="ECO:0000256" key="12">
    <source>
        <dbReference type="NCBIfam" id="TIGR00416"/>
    </source>
</evidence>
<comment type="function">
    <text evidence="11">Plays a role in repairing double-strand DNA breaks, probably involving stabilizing or processing branched DNA or blocked replication forks.</text>
</comment>
<dbReference type="SUPFAM" id="SSF52540">
    <property type="entry name" value="P-loop containing nucleoside triphosphate hydrolases"/>
    <property type="match status" value="1"/>
</dbReference>
<dbReference type="InterPro" id="IPR020568">
    <property type="entry name" value="Ribosomal_Su5_D2-typ_SF"/>
</dbReference>
<dbReference type="SMART" id="SM00382">
    <property type="entry name" value="AAA"/>
    <property type="match status" value="1"/>
</dbReference>
<dbReference type="GO" id="GO:0016787">
    <property type="term" value="F:hydrolase activity"/>
    <property type="evidence" value="ECO:0007669"/>
    <property type="project" value="UniProtKB-KW"/>
</dbReference>
<keyword evidence="15" id="KW-0808">Transferase</keyword>
<dbReference type="GO" id="GO:0008168">
    <property type="term" value="F:methyltransferase activity"/>
    <property type="evidence" value="ECO:0007669"/>
    <property type="project" value="UniProtKB-KW"/>
</dbReference>
<evidence type="ECO:0000256" key="1">
    <source>
        <dbReference type="ARBA" id="ARBA00022723"/>
    </source>
</evidence>
<name>R4PVJ9_9BACT</name>
<dbReference type="PROSITE" id="PS50162">
    <property type="entry name" value="RECA_2"/>
    <property type="match status" value="1"/>
</dbReference>
<keyword evidence="10 11" id="KW-0234">DNA repair</keyword>
<dbReference type="HOGENOM" id="CLU_018264_0_1_0"/>
<dbReference type="KEGG" id="saal:L336_0046"/>
<feature type="domain" description="RecA family profile 1" evidence="14">
    <location>
        <begin position="71"/>
        <end position="220"/>
    </location>
</feature>
<dbReference type="AlphaFoldDB" id="R4PVJ9"/>
<sequence length="452" mass="47494">MIMAKTRTQFVCQQCGAVFPKWTGKCEQCGEWNSLVEQTATSEGSSAVARSAKTGRPLTPQTMRTISTKESITRFGTGIADLDSVLGGGVLPGGVVLLAGQPGIGKSTLLLQIASHISATLPVLYASGEESAGQVKLRATRLGAESGDDLHFIASTSADDIAATIRTGAYRLVIIDSVQTLSLAEITSAPGTVSQITNSANVIIRAAKESGAAVILVGHVTKEGSIAGPKVLEHLVDVVLQFEGDRYGGFKVVRAIKNRYGSTSEAAIFEMTETGLTVVKNPSAALLAERQNADGSVVLATLEGNRPILVEIQALVNSTSFGYPKRTASGFDLNRLNLLIAVLERRTKLNLSDKDIYINVVGGLKLADPAADLAVAMAIASAAAGRRLDDELVVFGEVGLGGEIRSASLSDKRIAEAKKLGFTHAIAPVPSKKNSFINGVQDLRHALVDYLK</sequence>
<dbReference type="InterPro" id="IPR020588">
    <property type="entry name" value="RecA_ATP-bd"/>
</dbReference>
<dbReference type="STRING" id="1332188.L336_0046"/>
<dbReference type="EMBL" id="CP005957">
    <property type="protein sequence ID" value="AGL61757.1"/>
    <property type="molecule type" value="Genomic_DNA"/>
</dbReference>
<dbReference type="GO" id="GO:0003684">
    <property type="term" value="F:damaged DNA binding"/>
    <property type="evidence" value="ECO:0007669"/>
    <property type="project" value="InterPro"/>
</dbReference>
<dbReference type="GO" id="GO:0000725">
    <property type="term" value="P:recombinational repair"/>
    <property type="evidence" value="ECO:0007669"/>
    <property type="project" value="UniProtKB-UniRule"/>
</dbReference>
<comment type="domain">
    <text evidence="11">The middle region has homology to RecA with ATPase motifs including the RadA KNRFG motif, while the C-terminus is homologous to Lon protease.</text>
</comment>
<evidence type="ECO:0000256" key="6">
    <source>
        <dbReference type="ARBA" id="ARBA00022833"/>
    </source>
</evidence>
<dbReference type="InterPro" id="IPR027417">
    <property type="entry name" value="P-loop_NTPase"/>
</dbReference>
<keyword evidence="15" id="KW-0489">Methyltransferase</keyword>
<keyword evidence="9 11" id="KW-0238">DNA-binding</keyword>
<dbReference type="Proteomes" id="UP000013893">
    <property type="component" value="Chromosome"/>
</dbReference>
<dbReference type="PATRIC" id="fig|1332188.3.peg.45"/>
<gene>
    <name evidence="11 15" type="primary">radA</name>
    <name evidence="15" type="ORF">L336_0046</name>
</gene>
<keyword evidence="6 13" id="KW-0862">Zinc</keyword>
<evidence type="ECO:0000256" key="5">
    <source>
        <dbReference type="ARBA" id="ARBA00022801"/>
    </source>
</evidence>
<dbReference type="Pfam" id="PF13541">
    <property type="entry name" value="ChlI"/>
    <property type="match status" value="1"/>
</dbReference>
<feature type="short sequence motif" description="RadA KNRFG motif" evidence="11">
    <location>
        <begin position="257"/>
        <end position="261"/>
    </location>
</feature>
<evidence type="ECO:0000259" key="14">
    <source>
        <dbReference type="PROSITE" id="PS50162"/>
    </source>
</evidence>
<dbReference type="Pfam" id="PF18073">
    <property type="entry name" value="Zn_ribbon_LapB"/>
    <property type="match status" value="1"/>
</dbReference>
<dbReference type="GO" id="GO:0032259">
    <property type="term" value="P:methylation"/>
    <property type="evidence" value="ECO:0007669"/>
    <property type="project" value="UniProtKB-KW"/>
</dbReference>
<dbReference type="Gene3D" id="3.30.230.10">
    <property type="match status" value="1"/>
</dbReference>
<organism evidence="15 16">
    <name type="scientific">Candidatus Saccharimonas aalborgensis</name>
    <dbReference type="NCBI Taxonomy" id="1332188"/>
    <lineage>
        <taxon>Bacteria</taxon>
        <taxon>Candidatus Saccharimonadota</taxon>
        <taxon>Candidatus Saccharimonadia</taxon>
        <taxon>Candidatus Saccharimonadales</taxon>
        <taxon>Candidatus Saccharimonadaceae</taxon>
        <taxon>Candidatus Saccharimonas</taxon>
    </lineage>
</organism>
<reference evidence="15 16" key="1">
    <citation type="journal article" date="2013" name="Nat. Biotechnol.">
        <title>Genome sequences of rare, uncultured bacteria obtained by differential coverage binning of multiple metagenomes.</title>
        <authorList>
            <person name="Albertsen M."/>
            <person name="Hugenholtz P."/>
            <person name="Skarshewski A."/>
            <person name="Nielsen K.L."/>
            <person name="Tyson G.W."/>
            <person name="Nielsen P.H."/>
        </authorList>
    </citation>
    <scope>NUCLEOTIDE SEQUENCE [LARGE SCALE GENOMIC DNA]</scope>
    <source>
        <strain evidence="15">TM71</strain>
    </source>
</reference>
<keyword evidence="3 11" id="KW-0227">DNA damage</keyword>
<dbReference type="GO" id="GO:0005829">
    <property type="term" value="C:cytosol"/>
    <property type="evidence" value="ECO:0007669"/>
    <property type="project" value="TreeGrafter"/>
</dbReference>
<keyword evidence="5" id="KW-0378">Hydrolase</keyword>
<dbReference type="GO" id="GO:0005524">
    <property type="term" value="F:ATP binding"/>
    <property type="evidence" value="ECO:0007669"/>
    <property type="project" value="UniProtKB-UniRule"/>
</dbReference>
<evidence type="ECO:0000256" key="3">
    <source>
        <dbReference type="ARBA" id="ARBA00022763"/>
    </source>
</evidence>
<keyword evidence="7 11" id="KW-0067">ATP-binding</keyword>
<evidence type="ECO:0000313" key="15">
    <source>
        <dbReference type="EMBL" id="AGL61757.1"/>
    </source>
</evidence>
<dbReference type="MEROPS" id="S16.A04"/>
<evidence type="ECO:0000256" key="4">
    <source>
        <dbReference type="ARBA" id="ARBA00022771"/>
    </source>
</evidence>
<dbReference type="GO" id="GO:0140664">
    <property type="term" value="F:ATP-dependent DNA damage sensor activity"/>
    <property type="evidence" value="ECO:0007669"/>
    <property type="project" value="InterPro"/>
</dbReference>
<keyword evidence="16" id="KW-1185">Reference proteome</keyword>
<dbReference type="HAMAP" id="MF_01498">
    <property type="entry name" value="RadA_bact"/>
    <property type="match status" value="1"/>
</dbReference>
<keyword evidence="8 11" id="KW-0346">Stress response</keyword>
<evidence type="ECO:0000256" key="13">
    <source>
        <dbReference type="RuleBase" id="RU003555"/>
    </source>
</evidence>
<dbReference type="InterPro" id="IPR041166">
    <property type="entry name" value="Rubredoxin_2"/>
</dbReference>
<dbReference type="Gene3D" id="3.40.50.300">
    <property type="entry name" value="P-loop containing nucleotide triphosphate hydrolases"/>
    <property type="match status" value="1"/>
</dbReference>
<comment type="similarity">
    <text evidence="11 13">Belongs to the RecA family. RadA subfamily.</text>
</comment>
<keyword evidence="4 13" id="KW-0863">Zinc-finger</keyword>
<dbReference type="InterPro" id="IPR014721">
    <property type="entry name" value="Ribsml_uS5_D2-typ_fold_subgr"/>
</dbReference>
<evidence type="ECO:0000256" key="10">
    <source>
        <dbReference type="ARBA" id="ARBA00023204"/>
    </source>
</evidence>
<comment type="function">
    <text evidence="13">DNA-dependent ATPase involved in processing of recombination intermediates, plays a role in repairing DNA breaks. Stimulates the branch migration of RecA-mediated strand transfer reactions, allowing the 3' invading strand to extend heteroduplex DNA faster. Binds ssDNA in the presence of ADP but not other nucleotides, has ATPase activity that is stimulated by ssDNA and various branched DNA structures, but inhibited by SSB. Does not have RecA's homology-searching function.</text>
</comment>
<dbReference type="Pfam" id="PF13481">
    <property type="entry name" value="AAA_25"/>
    <property type="match status" value="1"/>
</dbReference>
<dbReference type="InterPro" id="IPR003593">
    <property type="entry name" value="AAA+_ATPase"/>
</dbReference>
<dbReference type="SUPFAM" id="SSF54211">
    <property type="entry name" value="Ribosomal protein S5 domain 2-like"/>
    <property type="match status" value="1"/>
</dbReference>
<dbReference type="InterPro" id="IPR004504">
    <property type="entry name" value="DNA_repair_RadA"/>
</dbReference>
<protein>
    <recommendedName>
        <fullName evidence="11 12">DNA repair protein RadA</fullName>
    </recommendedName>
</protein>
<dbReference type="GO" id="GO:0008270">
    <property type="term" value="F:zinc ion binding"/>
    <property type="evidence" value="ECO:0007669"/>
    <property type="project" value="UniProtKB-KW"/>
</dbReference>
<feature type="region of interest" description="Lon-protease-like" evidence="11">
    <location>
        <begin position="355"/>
        <end position="452"/>
    </location>
</feature>